<accession>A0A7R5WKC2</accession>
<dbReference type="PROSITE" id="PS51750">
    <property type="entry name" value="BRO_N"/>
    <property type="match status" value="1"/>
</dbReference>
<name>A0A7R5WKC2_9POXV</name>
<keyword evidence="3" id="KW-1185">Reference proteome</keyword>
<dbReference type="EMBL" id="KR095315">
    <property type="protein sequence ID" value="AKS26471.1"/>
    <property type="molecule type" value="Genomic_DNA"/>
</dbReference>
<sequence length="132" mass="16051">METLKYQTKTIHYLIHNDEFYFRTKDIFAITARPLTDRGIEKFVKDILYQPKHYIFLNQILPEKPSNTPAYFKPDEGFLTERGLYRIVMRSVLPKREEFEDFIFENMKQLRIQEKKNKNLKIFELFEKSSSM</sequence>
<evidence type="ECO:0000313" key="3">
    <source>
        <dbReference type="Proteomes" id="UP000593702"/>
    </source>
</evidence>
<reference evidence="2 3" key="1">
    <citation type="submission" date="2015-04" db="EMBL/GenBank/DDBJ databases">
        <title>Diachasmimorpha longicaudata entomopoxvirus genome.</title>
        <authorList>
            <person name="Coffman K.A."/>
            <person name="Burke G.R."/>
        </authorList>
    </citation>
    <scope>NUCLEOTIDE SEQUENCE [LARGE SCALE GENOMIC DNA]</scope>
</reference>
<dbReference type="Proteomes" id="UP000593702">
    <property type="component" value="Segment"/>
</dbReference>
<protein>
    <submittedName>
        <fullName evidence="2">Putative Bro-N domain-containing protein 20</fullName>
    </submittedName>
</protein>
<evidence type="ECO:0000313" key="2">
    <source>
        <dbReference type="EMBL" id="AKS26471.1"/>
    </source>
</evidence>
<proteinExistence type="predicted"/>
<gene>
    <name evidence="2" type="ORF">DLEV_180</name>
</gene>
<dbReference type="InterPro" id="IPR003497">
    <property type="entry name" value="BRO_N_domain"/>
</dbReference>
<evidence type="ECO:0000259" key="1">
    <source>
        <dbReference type="PROSITE" id="PS51750"/>
    </source>
</evidence>
<organism evidence="2 3">
    <name type="scientific">Diachasmimorpha longicaudata entomopoxvirus</name>
    <dbReference type="NCBI Taxonomy" id="109981"/>
    <lineage>
        <taxon>Viruses</taxon>
        <taxon>Varidnaviria</taxon>
        <taxon>Bamfordvirae</taxon>
        <taxon>Nucleocytoviricota</taxon>
        <taxon>Pokkesviricetes</taxon>
        <taxon>Chitovirales</taxon>
        <taxon>Poxviridae</taxon>
        <taxon>Entomopoxvirinae</taxon>
        <taxon>Epsilonentomopoxvirus</taxon>
        <taxon>Epsilonentomopoxvirus dlongicaudata</taxon>
        <taxon>Diachasmimorpha entomopoxvirus</taxon>
    </lineage>
</organism>
<dbReference type="Pfam" id="PF02498">
    <property type="entry name" value="Bro-N"/>
    <property type="match status" value="1"/>
</dbReference>
<feature type="domain" description="Bro-N" evidence="1">
    <location>
        <begin position="1"/>
        <end position="114"/>
    </location>
</feature>